<sequence>MPTLKINWLGACPQCESAAPHNVVTERGSESELYRGDVVTCGKCGHKGVIEVYDESAICEWDSQEDDYLKVGIKGDKLVISIGKETLLHAIEIGRGYGLGDIAIKDKELFLTELVSELQSEKEDGTTLIHEALDQAVINMIENGAESVDWLESDGESDDD</sequence>
<accession>A0A8I1W732</accession>
<reference evidence="1" key="1">
    <citation type="submission" date="2021-03" db="EMBL/GenBank/DDBJ databases">
        <title>Plesiomonas shigelloides zfcc0051, isolated from zebrafish feces.</title>
        <authorList>
            <person name="Vanderhoek Z."/>
            <person name="Gaulke C."/>
        </authorList>
    </citation>
    <scope>NUCLEOTIDE SEQUENCE</scope>
    <source>
        <strain evidence="1">Zfcc0051</strain>
    </source>
</reference>
<protein>
    <submittedName>
        <fullName evidence="1">Uncharacterized protein</fullName>
    </submittedName>
</protein>
<dbReference type="RefSeq" id="WP_207542196.1">
    <property type="nucleotide sequence ID" value="NZ_JAFNAA010000011.1"/>
</dbReference>
<dbReference type="AlphaFoldDB" id="A0A8I1W732"/>
<evidence type="ECO:0000313" key="2">
    <source>
        <dbReference type="Proteomes" id="UP000664658"/>
    </source>
</evidence>
<evidence type="ECO:0000313" key="1">
    <source>
        <dbReference type="EMBL" id="MBO1108743.1"/>
    </source>
</evidence>
<dbReference type="EMBL" id="JAFNAA010000011">
    <property type="protein sequence ID" value="MBO1108743.1"/>
    <property type="molecule type" value="Genomic_DNA"/>
</dbReference>
<comment type="caution">
    <text evidence="1">The sequence shown here is derived from an EMBL/GenBank/DDBJ whole genome shotgun (WGS) entry which is preliminary data.</text>
</comment>
<gene>
    <name evidence="1" type="ORF">J2R62_11015</name>
</gene>
<proteinExistence type="predicted"/>
<organism evidence="1 2">
    <name type="scientific">Plesiomonas shigelloides</name>
    <name type="common">Aeromonas shigelloides</name>
    <dbReference type="NCBI Taxonomy" id="703"/>
    <lineage>
        <taxon>Bacteria</taxon>
        <taxon>Pseudomonadati</taxon>
        <taxon>Pseudomonadota</taxon>
        <taxon>Gammaproteobacteria</taxon>
        <taxon>Enterobacterales</taxon>
        <taxon>Enterobacteriaceae</taxon>
        <taxon>Plesiomonas</taxon>
    </lineage>
</organism>
<name>A0A8I1W732_PLESH</name>
<dbReference type="Proteomes" id="UP000664658">
    <property type="component" value="Unassembled WGS sequence"/>
</dbReference>